<dbReference type="SUPFAM" id="SSF55166">
    <property type="entry name" value="Hedgehog/DD-peptidase"/>
    <property type="match status" value="1"/>
</dbReference>
<evidence type="ECO:0000313" key="1">
    <source>
        <dbReference type="EMBL" id="QJA53992.1"/>
    </source>
</evidence>
<evidence type="ECO:0000313" key="3">
    <source>
        <dbReference type="EMBL" id="QJA92264.1"/>
    </source>
</evidence>
<dbReference type="EMBL" id="MT144468">
    <property type="protein sequence ID" value="QJA53992.1"/>
    <property type="molecule type" value="Genomic_DNA"/>
</dbReference>
<dbReference type="EMBL" id="MT142328">
    <property type="protein sequence ID" value="QJA78268.1"/>
    <property type="molecule type" value="Genomic_DNA"/>
</dbReference>
<dbReference type="EMBL" id="MT143052">
    <property type="protein sequence ID" value="QJA92264.1"/>
    <property type="molecule type" value="Genomic_DNA"/>
</dbReference>
<evidence type="ECO:0000313" key="4">
    <source>
        <dbReference type="EMBL" id="QJI03378.1"/>
    </source>
</evidence>
<reference evidence="1" key="1">
    <citation type="submission" date="2020-03" db="EMBL/GenBank/DDBJ databases">
        <title>The deep terrestrial virosphere.</title>
        <authorList>
            <person name="Holmfeldt K."/>
            <person name="Nilsson E."/>
            <person name="Simone D."/>
            <person name="Lopez-Fernandez M."/>
            <person name="Wu X."/>
            <person name="de Brujin I."/>
            <person name="Lundin D."/>
            <person name="Andersson A."/>
            <person name="Bertilsson S."/>
            <person name="Dopson M."/>
        </authorList>
    </citation>
    <scope>NUCLEOTIDE SEQUENCE</scope>
    <source>
        <strain evidence="2">MM415A01099</strain>
        <strain evidence="3">MM415B04762</strain>
        <strain evidence="1">TM448A04263</strain>
        <strain evidence="4">TM448B04469</strain>
    </source>
</reference>
<sequence>MAIIIPENFKFSLRELVDKQSFVDYGEGCWNFFPQDSIDMLHGISTYLNLPITVNSWSWGGGLRFRGYRGPSCTIGAQGSYHRSGRGWDFDVKGMTAEQVRTEIKANQDNELLKLIQRMEKKVTWVHVDMGDLKEGQNRIYLFNP</sequence>
<evidence type="ECO:0000313" key="2">
    <source>
        <dbReference type="EMBL" id="QJA78268.1"/>
    </source>
</evidence>
<dbReference type="EMBL" id="MT145082">
    <property type="protein sequence ID" value="QJI03378.1"/>
    <property type="molecule type" value="Genomic_DNA"/>
</dbReference>
<accession>A0A6H2A2Q3</accession>
<dbReference type="InterPro" id="IPR009045">
    <property type="entry name" value="Zn_M74/Hedgehog-like"/>
</dbReference>
<organism evidence="1">
    <name type="scientific">viral metagenome</name>
    <dbReference type="NCBI Taxonomy" id="1070528"/>
    <lineage>
        <taxon>unclassified sequences</taxon>
        <taxon>metagenomes</taxon>
        <taxon>organismal metagenomes</taxon>
    </lineage>
</organism>
<proteinExistence type="predicted"/>
<dbReference type="Gene3D" id="3.30.1380.10">
    <property type="match status" value="1"/>
</dbReference>
<dbReference type="AlphaFoldDB" id="A0A6H2A2Q3"/>
<name>A0A6H2A2Q3_9ZZZZ</name>
<protein>
    <submittedName>
        <fullName evidence="1">Putative peptidase</fullName>
    </submittedName>
</protein>
<gene>
    <name evidence="2" type="ORF">MM415A01099_0019</name>
    <name evidence="3" type="ORF">MM415B04762_0004</name>
    <name evidence="1" type="ORF">TM448A04263_0003</name>
    <name evidence="4" type="ORF">TM448B04469_0008</name>
</gene>